<name>A0A6B3SYL4_9BURK</name>
<dbReference type="EMBL" id="JAAIVB010000065">
    <property type="protein sequence ID" value="NEX63119.1"/>
    <property type="molecule type" value="Genomic_DNA"/>
</dbReference>
<dbReference type="InterPro" id="IPR029058">
    <property type="entry name" value="AB_hydrolase_fold"/>
</dbReference>
<sequence>MTFKRHDTKRESTRTLIAASIAGLFLAACGGGQDQTSSTTSTASTGGMLLADSTLSLLDPLAPTSDLGGADTPQPDYSSQSLYSGPGPRPGPDILYAAPPRAPQLENTGVWKARPILVSGASAYRRGEFLYQDFLYDDRGAKALPDPNDKRVGQETFSNSAGTYTYPTDPAYAGNAADIVELRIKPVSGATAFRVTMNSLLDAEKLGITIALGNSAAPQAFPFGANVSAPAEYFLTVHGNQAVLTNAQTGTVVSPAPTVNIDMQRRQFEVIVPANAWNPGKNVVRVAAGAGLWDTANNRYLLPAVTASASAPGGSGQLTAPPAFFNVAFRFGEPTGYWRDTAQADALAKGDISGFYANVDFAKLAANVNDDMPGQPQGVPVSGPINRIFASRVETRQGVDFSVGCGSAPSCKGEYLGQLQPYTVYLPSKTPPKTGYGFTLLLHSLGGNHNQYFGSNNQSQLGERGQGHIVATALGRGPDGWYVEDAAADTFEMWADIARNYPLNADMTNISGYSMGGHATFKFSTRYPDLFAKAHAVVGPPALGIWVPPTEPTGGDATNTYNLLPGLRNIPIMMWVQAADELVPYAGTKTQAQRLDDLNYRYRFDTFTTGEHLTLALHDNFAESASFLGDAIVNRNPAHVTYVANPAMDVPARGLFGNHAYWLSNIAVRDPAAGPRGSIDAVSRAFGEGDPVASATQAGAGAITGKLGVQAYVSQFKTWSLPTVALAADRLDIVARNVGSVSVNMQRAKLTCNAALVVDTDGPLTVNLEGCNRQVKY</sequence>
<dbReference type="Pfam" id="PF00756">
    <property type="entry name" value="Esterase"/>
    <property type="match status" value="1"/>
</dbReference>
<reference evidence="4 5" key="1">
    <citation type="submission" date="2020-02" db="EMBL/GenBank/DDBJ databases">
        <authorList>
            <person name="Kim M.K."/>
        </authorList>
    </citation>
    <scope>NUCLEOTIDE SEQUENCE [LARGE SCALE GENOMIC DNA]</scope>
    <source>
        <strain evidence="4 5">17J57-3</strain>
    </source>
</reference>
<dbReference type="SUPFAM" id="SSF49344">
    <property type="entry name" value="CBD9-like"/>
    <property type="match status" value="1"/>
</dbReference>
<dbReference type="SUPFAM" id="SSF53474">
    <property type="entry name" value="alpha/beta-Hydrolases"/>
    <property type="match status" value="1"/>
</dbReference>
<dbReference type="InterPro" id="IPR050955">
    <property type="entry name" value="Plant_Biomass_Hydrol_Est"/>
</dbReference>
<evidence type="ECO:0000313" key="5">
    <source>
        <dbReference type="Proteomes" id="UP000482155"/>
    </source>
</evidence>
<dbReference type="Gene3D" id="3.40.50.1820">
    <property type="entry name" value="alpha/beta hydrolase"/>
    <property type="match status" value="1"/>
</dbReference>
<keyword evidence="2" id="KW-0378">Hydrolase</keyword>
<dbReference type="Gene3D" id="2.60.40.1190">
    <property type="match status" value="1"/>
</dbReference>
<dbReference type="PANTHER" id="PTHR43037">
    <property type="entry name" value="UNNAMED PRODUCT-RELATED"/>
    <property type="match status" value="1"/>
</dbReference>
<comment type="caution">
    <text evidence="4">The sequence shown here is derived from an EMBL/GenBank/DDBJ whole genome shotgun (WGS) entry which is preliminary data.</text>
</comment>
<organism evidence="4 5">
    <name type="scientific">Noviherbaspirillum galbum</name>
    <dbReference type="NCBI Taxonomy" id="2709383"/>
    <lineage>
        <taxon>Bacteria</taxon>
        <taxon>Pseudomonadati</taxon>
        <taxon>Pseudomonadota</taxon>
        <taxon>Betaproteobacteria</taxon>
        <taxon>Burkholderiales</taxon>
        <taxon>Oxalobacteraceae</taxon>
        <taxon>Noviherbaspirillum</taxon>
    </lineage>
</organism>
<proteinExistence type="predicted"/>
<keyword evidence="5" id="KW-1185">Reference proteome</keyword>
<protein>
    <submittedName>
        <fullName evidence="4">Uncharacterized protein</fullName>
    </submittedName>
</protein>
<feature type="region of interest" description="Disordered" evidence="3">
    <location>
        <begin position="61"/>
        <end position="100"/>
    </location>
</feature>
<dbReference type="PANTHER" id="PTHR43037:SF5">
    <property type="entry name" value="FERULOYL ESTERASE"/>
    <property type="match status" value="1"/>
</dbReference>
<evidence type="ECO:0000256" key="1">
    <source>
        <dbReference type="ARBA" id="ARBA00022729"/>
    </source>
</evidence>
<dbReference type="GO" id="GO:0016787">
    <property type="term" value="F:hydrolase activity"/>
    <property type="evidence" value="ECO:0007669"/>
    <property type="project" value="UniProtKB-KW"/>
</dbReference>
<dbReference type="Proteomes" id="UP000482155">
    <property type="component" value="Unassembled WGS sequence"/>
</dbReference>
<evidence type="ECO:0000256" key="2">
    <source>
        <dbReference type="ARBA" id="ARBA00022801"/>
    </source>
</evidence>
<evidence type="ECO:0000256" key="3">
    <source>
        <dbReference type="SAM" id="MobiDB-lite"/>
    </source>
</evidence>
<dbReference type="RefSeq" id="WP_163966548.1">
    <property type="nucleotide sequence ID" value="NZ_JAAIVB010000065.1"/>
</dbReference>
<accession>A0A6B3SYL4</accession>
<dbReference type="InterPro" id="IPR000801">
    <property type="entry name" value="Esterase-like"/>
</dbReference>
<keyword evidence="1" id="KW-0732">Signal</keyword>
<dbReference type="PROSITE" id="PS51257">
    <property type="entry name" value="PROKAR_LIPOPROTEIN"/>
    <property type="match status" value="1"/>
</dbReference>
<dbReference type="AlphaFoldDB" id="A0A6B3SYL4"/>
<gene>
    <name evidence="4" type="ORF">G3574_18705</name>
</gene>
<evidence type="ECO:0000313" key="4">
    <source>
        <dbReference type="EMBL" id="NEX63119.1"/>
    </source>
</evidence>